<dbReference type="HOGENOM" id="CLU_918608_0_0_1"/>
<dbReference type="EMBL" id="AM920437">
    <property type="protein sequence ID" value="CAP98247.1"/>
    <property type="molecule type" value="Genomic_DNA"/>
</dbReference>
<dbReference type="Proteomes" id="UP000000724">
    <property type="component" value="Contig Pc00c22"/>
</dbReference>
<dbReference type="AlphaFoldDB" id="B6HUH1"/>
<evidence type="ECO:0000313" key="2">
    <source>
        <dbReference type="Proteomes" id="UP000000724"/>
    </source>
</evidence>
<sequence>METIYLILEKAILWSGDAESLQDFRSWSTEFDGYPATELMSSLLEYDSKLQRITQLEEYLLEQVQALEGKDVTSQEHERLQVLQPQLEDLRKSYCKFEHGRLELKGRLKGPVLRGFIECRSNQRWYLSDTLRRSCAERGGCCGRECQCCENRSTHMNPARKLGVGHCTLDCGCCSKARGFDFTSKEKEELYAKHRRLGRCLDCLLCVRMVSASFWGSEYEDFRLLRKWKWWLSKRIAFMGFTILLPYYIGRYSTSQMRVNREPPTLPKRERWVATTLNIHGCYCTLLRKFILSLEAADTAYYS</sequence>
<evidence type="ECO:0000313" key="1">
    <source>
        <dbReference type="EMBL" id="CAP98247.1"/>
    </source>
</evidence>
<reference evidence="1 2" key="1">
    <citation type="journal article" date="2008" name="Nat. Biotechnol.">
        <title>Genome sequencing and analysis of the filamentous fungus Penicillium chrysogenum.</title>
        <authorList>
            <person name="van den Berg M.A."/>
            <person name="Albang R."/>
            <person name="Albermann K."/>
            <person name="Badger J.H."/>
            <person name="Daran J.-M."/>
            <person name="Driessen A.J.M."/>
            <person name="Garcia-Estrada C."/>
            <person name="Fedorova N.D."/>
            <person name="Harris D.M."/>
            <person name="Heijne W.H.M."/>
            <person name="Joardar V.S."/>
            <person name="Kiel J.A.K.W."/>
            <person name="Kovalchuk A."/>
            <person name="Martin J.F."/>
            <person name="Nierman W.C."/>
            <person name="Nijland J.G."/>
            <person name="Pronk J.T."/>
            <person name="Roubos J.A."/>
            <person name="van der Klei I.J."/>
            <person name="van Peij N.N.M.E."/>
            <person name="Veenhuis M."/>
            <person name="von Doehren H."/>
            <person name="Wagner C."/>
            <person name="Wortman J.R."/>
            <person name="Bovenberg R.A.L."/>
        </authorList>
    </citation>
    <scope>NUCLEOTIDE SEQUENCE [LARGE SCALE GENOMIC DNA]</scope>
    <source>
        <strain evidence="2">ATCC 28089 / DSM 1075 / NRRL 1951 / Wisconsin 54-1255</strain>
    </source>
</reference>
<gene>
    <name evidence="1" type="ORF">Pc22g09590</name>
    <name evidence="1" type="ORF">PCH_Pc22g09590</name>
</gene>
<organism evidence="1 2">
    <name type="scientific">Penicillium rubens (strain ATCC 28089 / DSM 1075 / NRRL 1951 / Wisconsin 54-1255)</name>
    <name type="common">Penicillium chrysogenum</name>
    <dbReference type="NCBI Taxonomy" id="500485"/>
    <lineage>
        <taxon>Eukaryota</taxon>
        <taxon>Fungi</taxon>
        <taxon>Dikarya</taxon>
        <taxon>Ascomycota</taxon>
        <taxon>Pezizomycotina</taxon>
        <taxon>Eurotiomycetes</taxon>
        <taxon>Eurotiomycetidae</taxon>
        <taxon>Eurotiales</taxon>
        <taxon>Aspergillaceae</taxon>
        <taxon>Penicillium</taxon>
        <taxon>Penicillium chrysogenum species complex</taxon>
    </lineage>
</organism>
<dbReference type="OrthoDB" id="10443230at2759"/>
<accession>B6HUH1</accession>
<dbReference type="OMA" id="MNAYVWG"/>
<protein>
    <submittedName>
        <fullName evidence="1">Pc22g09590 protein</fullName>
    </submittedName>
</protein>
<keyword evidence="2" id="KW-1185">Reference proteome</keyword>
<proteinExistence type="predicted"/>
<dbReference type="VEuPathDB" id="FungiDB:PCH_Pc22g09590"/>
<dbReference type="BioCyc" id="PCHR:PC22G09590-MONOMER"/>
<name>B6HUH1_PENRW</name>